<dbReference type="EMBL" id="PGOL01001313">
    <property type="protein sequence ID" value="PKI59223.1"/>
    <property type="molecule type" value="Genomic_DNA"/>
</dbReference>
<dbReference type="Proteomes" id="UP000233551">
    <property type="component" value="Unassembled WGS sequence"/>
</dbReference>
<dbReference type="AlphaFoldDB" id="A0A2I0JTM6"/>
<organism evidence="1 2">
    <name type="scientific">Punica granatum</name>
    <name type="common">Pomegranate</name>
    <dbReference type="NCBI Taxonomy" id="22663"/>
    <lineage>
        <taxon>Eukaryota</taxon>
        <taxon>Viridiplantae</taxon>
        <taxon>Streptophyta</taxon>
        <taxon>Embryophyta</taxon>
        <taxon>Tracheophyta</taxon>
        <taxon>Spermatophyta</taxon>
        <taxon>Magnoliopsida</taxon>
        <taxon>eudicotyledons</taxon>
        <taxon>Gunneridae</taxon>
        <taxon>Pentapetalae</taxon>
        <taxon>rosids</taxon>
        <taxon>malvids</taxon>
        <taxon>Myrtales</taxon>
        <taxon>Lythraceae</taxon>
        <taxon>Punica</taxon>
    </lineage>
</organism>
<accession>A0A2I0JTM6</accession>
<dbReference type="InterPro" id="IPR004252">
    <property type="entry name" value="Probable_transposase_24"/>
</dbReference>
<dbReference type="Pfam" id="PF03004">
    <property type="entry name" value="Transposase_24"/>
    <property type="match status" value="1"/>
</dbReference>
<sequence>MQNSNRFLKALSKNSGRNWWSISPTQQREKREARDPSRLERFEYQHQHGDGSLINEEAAQLLDRAKKKVEDRVSASKTDGLIVDQVTVKNEVFTEGFGPEKHGRIRGYRYGMTISKFHAGPRLLWVGPRNAETTAIWVSPFLLAPTYVTRRQSLVIGPTPPLDGPRAARDYSNKGQPNPNICRPMLGVA</sequence>
<evidence type="ECO:0000313" key="2">
    <source>
        <dbReference type="Proteomes" id="UP000233551"/>
    </source>
</evidence>
<gene>
    <name evidence="1" type="ORF">CRG98_020386</name>
</gene>
<reference evidence="1 2" key="1">
    <citation type="submission" date="2017-11" db="EMBL/GenBank/DDBJ databases">
        <title>De-novo sequencing of pomegranate (Punica granatum L.) genome.</title>
        <authorList>
            <person name="Akparov Z."/>
            <person name="Amiraslanov A."/>
            <person name="Hajiyeva S."/>
            <person name="Abbasov M."/>
            <person name="Kaur K."/>
            <person name="Hamwieh A."/>
            <person name="Solovyev V."/>
            <person name="Salamov A."/>
            <person name="Braich B."/>
            <person name="Kosarev P."/>
            <person name="Mahmoud A."/>
            <person name="Hajiyev E."/>
            <person name="Babayeva S."/>
            <person name="Izzatullayeva V."/>
            <person name="Mammadov A."/>
            <person name="Mammadov A."/>
            <person name="Sharifova S."/>
            <person name="Ojaghi J."/>
            <person name="Eynullazada K."/>
            <person name="Bayramov B."/>
            <person name="Abdulazimova A."/>
            <person name="Shahmuradov I."/>
        </authorList>
    </citation>
    <scope>NUCLEOTIDE SEQUENCE [LARGE SCALE GENOMIC DNA]</scope>
    <source>
        <strain evidence="2">cv. AG2017</strain>
        <tissue evidence="1">Leaf</tissue>
    </source>
</reference>
<evidence type="ECO:0000313" key="1">
    <source>
        <dbReference type="EMBL" id="PKI59223.1"/>
    </source>
</evidence>
<name>A0A2I0JTM6_PUNGR</name>
<protein>
    <submittedName>
        <fullName evidence="1">Uncharacterized protein</fullName>
    </submittedName>
</protein>
<keyword evidence="2" id="KW-1185">Reference proteome</keyword>
<comment type="caution">
    <text evidence="1">The sequence shown here is derived from an EMBL/GenBank/DDBJ whole genome shotgun (WGS) entry which is preliminary data.</text>
</comment>
<proteinExistence type="predicted"/>